<reference evidence="2 3" key="1">
    <citation type="submission" date="2018-06" db="EMBL/GenBank/DDBJ databases">
        <title>Genomic Encyclopedia of Type Strains, Phase III (KMG-III): the genomes of soil and plant-associated and newly described type strains.</title>
        <authorList>
            <person name="Whitman W."/>
        </authorList>
    </citation>
    <scope>NUCLEOTIDE SEQUENCE [LARGE SCALE GENOMIC DNA]</scope>
    <source>
        <strain evidence="2 3">JC5</strain>
    </source>
</reference>
<gene>
    <name evidence="2" type="ORF">C8J23_12272</name>
</gene>
<keyword evidence="2" id="KW-0489">Methyltransferase</keyword>
<dbReference type="SUPFAM" id="SSF53335">
    <property type="entry name" value="S-adenosyl-L-methionine-dependent methyltransferases"/>
    <property type="match status" value="1"/>
</dbReference>
<dbReference type="GO" id="GO:0032259">
    <property type="term" value="P:methylation"/>
    <property type="evidence" value="ECO:0007669"/>
    <property type="project" value="UniProtKB-KW"/>
</dbReference>
<evidence type="ECO:0000313" key="2">
    <source>
        <dbReference type="EMBL" id="PYE57351.1"/>
    </source>
</evidence>
<dbReference type="GO" id="GO:0008168">
    <property type="term" value="F:methyltransferase activity"/>
    <property type="evidence" value="ECO:0007669"/>
    <property type="project" value="UniProtKB-KW"/>
</dbReference>
<keyword evidence="3" id="KW-1185">Reference proteome</keyword>
<protein>
    <submittedName>
        <fullName evidence="2">Methyltransferase family protein</fullName>
    </submittedName>
</protein>
<dbReference type="InterPro" id="IPR029063">
    <property type="entry name" value="SAM-dependent_MTases_sf"/>
</dbReference>
<name>A0ABX5PLK9_9GAMM</name>
<dbReference type="Pfam" id="PF13847">
    <property type="entry name" value="Methyltransf_31"/>
    <property type="match status" value="1"/>
</dbReference>
<evidence type="ECO:0000259" key="1">
    <source>
        <dbReference type="Pfam" id="PF13847"/>
    </source>
</evidence>
<dbReference type="Proteomes" id="UP000247584">
    <property type="component" value="Unassembled WGS sequence"/>
</dbReference>
<proteinExistence type="predicted"/>
<dbReference type="EMBL" id="QJSY01000022">
    <property type="protein sequence ID" value="PYE57351.1"/>
    <property type="molecule type" value="Genomic_DNA"/>
</dbReference>
<dbReference type="InterPro" id="IPR025714">
    <property type="entry name" value="Methyltranfer_dom"/>
</dbReference>
<evidence type="ECO:0000313" key="3">
    <source>
        <dbReference type="Proteomes" id="UP000247584"/>
    </source>
</evidence>
<dbReference type="CDD" id="cd02440">
    <property type="entry name" value="AdoMet_MTases"/>
    <property type="match status" value="1"/>
</dbReference>
<dbReference type="Gene3D" id="3.40.50.150">
    <property type="entry name" value="Vaccinia Virus protein VP39"/>
    <property type="match status" value="1"/>
</dbReference>
<comment type="caution">
    <text evidence="2">The sequence shown here is derived from an EMBL/GenBank/DDBJ whole genome shotgun (WGS) entry which is preliminary data.</text>
</comment>
<organism evidence="2 3">
    <name type="scientific">Shewanella chilikensis</name>
    <dbReference type="NCBI Taxonomy" id="558541"/>
    <lineage>
        <taxon>Bacteria</taxon>
        <taxon>Pseudomonadati</taxon>
        <taxon>Pseudomonadota</taxon>
        <taxon>Gammaproteobacteria</taxon>
        <taxon>Alteromonadales</taxon>
        <taxon>Shewanellaceae</taxon>
        <taxon>Shewanella</taxon>
    </lineage>
</organism>
<feature type="domain" description="Methyltransferase" evidence="1">
    <location>
        <begin position="87"/>
        <end position="182"/>
    </location>
</feature>
<sequence>MASVNLRLPSTFEVLTGALNFKQGDFMIIEELDFAAMYREHLQRAERSHKSAEHWDKRAEKMAENCARPKDSYLEGFFKLMDLSDCDTLLDMGCGPGSVCLGLADKMQAVYGLDYSSGMLEVAKRRADAEGLSNVTLIKRAWEDDWSDIPVCDIAVASRSTLVGCLKSALEKLNRQARKRVYTTHTVSSTFIDPAIIQAIGRKVVTLPNYLYAVNILQQMGIKPKVDFIESSGCMNQAESYAQFEDNVAWSLGPLDEPEKLRLQEYYQRHKQQGKPLRTGDRSWAMVYWDVIPQA</sequence>
<keyword evidence="2" id="KW-0808">Transferase</keyword>
<accession>A0ABX5PLK9</accession>